<name>A0ABD3FF23_9STRA</name>
<comment type="caution">
    <text evidence="2">The sequence shown here is derived from an EMBL/GenBank/DDBJ whole genome shotgun (WGS) entry which is preliminary data.</text>
</comment>
<evidence type="ECO:0008006" key="4">
    <source>
        <dbReference type="Google" id="ProtNLM"/>
    </source>
</evidence>
<reference evidence="2 3" key="1">
    <citation type="submission" date="2024-09" db="EMBL/GenBank/DDBJ databases">
        <title>Genome sequencing and assembly of Phytophthora oleae, isolate VK10A, causative agent of rot of olive drupes.</title>
        <authorList>
            <person name="Conti Taguali S."/>
            <person name="Riolo M."/>
            <person name="La Spada F."/>
            <person name="Cacciola S.O."/>
            <person name="Dionisio G."/>
        </authorList>
    </citation>
    <scope>NUCLEOTIDE SEQUENCE [LARGE SCALE GENOMIC DNA]</scope>
    <source>
        <strain evidence="2 3">VK10A</strain>
    </source>
</reference>
<proteinExistence type="predicted"/>
<keyword evidence="3" id="KW-1185">Reference proteome</keyword>
<evidence type="ECO:0000313" key="3">
    <source>
        <dbReference type="Proteomes" id="UP001632037"/>
    </source>
</evidence>
<protein>
    <recommendedName>
        <fullName evidence="4">Myb-like domain-containing protein</fullName>
    </recommendedName>
</protein>
<dbReference type="EMBL" id="JBIMZQ010000024">
    <property type="protein sequence ID" value="KAL3664301.1"/>
    <property type="molecule type" value="Genomic_DNA"/>
</dbReference>
<feature type="compositionally biased region" description="Polar residues" evidence="1">
    <location>
        <begin position="303"/>
        <end position="340"/>
    </location>
</feature>
<evidence type="ECO:0000256" key="1">
    <source>
        <dbReference type="SAM" id="MobiDB-lite"/>
    </source>
</evidence>
<dbReference type="AlphaFoldDB" id="A0ABD3FF23"/>
<accession>A0ABD3FF23</accession>
<organism evidence="2 3">
    <name type="scientific">Phytophthora oleae</name>
    <dbReference type="NCBI Taxonomy" id="2107226"/>
    <lineage>
        <taxon>Eukaryota</taxon>
        <taxon>Sar</taxon>
        <taxon>Stramenopiles</taxon>
        <taxon>Oomycota</taxon>
        <taxon>Peronosporomycetes</taxon>
        <taxon>Peronosporales</taxon>
        <taxon>Peronosporaceae</taxon>
        <taxon>Phytophthora</taxon>
    </lineage>
</organism>
<feature type="compositionally biased region" description="Low complexity" evidence="1">
    <location>
        <begin position="344"/>
        <end position="354"/>
    </location>
</feature>
<sequence>MSDLPSPAARAPPKTRKKRYCFRAGDDLLFLQTVLHDPDIFSPAHGRRGKAWEVITDSLNRQGITSTGHSLRCRLKRLVETFQEEVSKGKQATEFTPLEKLLDEYTQTDAQYQQKKAMTGIVREQPASEGNNSRRNSMDSDEETTSTTTQQCAPVQQSPPTPARLVPSTEAQSTPENGKKSRKRRFVFGENHDVLLLKVMLADRGITTASGTNKPAWKNIEAAVNSHGLPVSIHTIRTHLGILVNTYRRESHTWDFELSEKQQLMRAYCKKLDGEEQSNQDYEDHSYEPAPDADGQNAERVEGTNQAEPSIEETTSNSTPAASGNTSQRDTPLTTENLPATQYPPDTEAPATEPASKRQKMDVETILQRFVGDQNKRQEEEREQERARLNEHQELQRQTINLQKRSLDIQEKAMNMQERLMALMEKVMDKLG</sequence>
<gene>
    <name evidence="2" type="ORF">V7S43_010628</name>
</gene>
<feature type="region of interest" description="Disordered" evidence="1">
    <location>
        <begin position="275"/>
        <end position="360"/>
    </location>
</feature>
<dbReference type="Proteomes" id="UP001632037">
    <property type="component" value="Unassembled WGS sequence"/>
</dbReference>
<dbReference type="PANTHER" id="PTHR37558:SF1">
    <property type="entry name" value="HTH CENPB-TYPE DOMAIN-CONTAINING PROTEIN"/>
    <property type="match status" value="1"/>
</dbReference>
<evidence type="ECO:0000313" key="2">
    <source>
        <dbReference type="EMBL" id="KAL3664301.1"/>
    </source>
</evidence>
<feature type="region of interest" description="Disordered" evidence="1">
    <location>
        <begin position="112"/>
        <end position="185"/>
    </location>
</feature>
<dbReference type="PANTHER" id="PTHR37558">
    <property type="entry name" value="HTH CENPB-TYPE DOMAIN-CONTAINING PROTEIN"/>
    <property type="match status" value="1"/>
</dbReference>